<accession>A0ABV6DFV9</accession>
<name>A0ABV6DFV9_9BACL</name>
<proteinExistence type="predicted"/>
<gene>
    <name evidence="3" type="ORF">ACFFK0_03535</name>
</gene>
<feature type="compositionally biased region" description="Basic and acidic residues" evidence="1">
    <location>
        <begin position="1"/>
        <end position="22"/>
    </location>
</feature>
<feature type="domain" description="Transcription regulator PadR N-terminal" evidence="2">
    <location>
        <begin position="52"/>
        <end position="121"/>
    </location>
</feature>
<dbReference type="InterPro" id="IPR036390">
    <property type="entry name" value="WH_DNA-bd_sf"/>
</dbReference>
<evidence type="ECO:0000256" key="1">
    <source>
        <dbReference type="SAM" id="MobiDB-lite"/>
    </source>
</evidence>
<dbReference type="PANTHER" id="PTHR43252">
    <property type="entry name" value="TRANSCRIPTIONAL REGULATOR YQJI"/>
    <property type="match status" value="1"/>
</dbReference>
<dbReference type="SUPFAM" id="SSF46785">
    <property type="entry name" value="Winged helix' DNA-binding domain"/>
    <property type="match status" value="1"/>
</dbReference>
<sequence length="225" mass="25734">MRYSDHRFGPSRHPDGYRELNKRYRHGEHRGGHGGRGEGKRFFERGGFKFALLELLASEPMHGYQLMKAMEEKTGGLYSPSPGSIYPNLQLLEDMQLIGCKETDGKKLYHITDEGAAFLRERESQDKERPEKRWEHGRHRHHGGRYGKHYLRAFVKEWSDVVYLMARAAEAAKENPSSEQAAQFQELMSKLQDNLKDIVASLPNADSDETTADGTGSLPNDNRDE</sequence>
<keyword evidence="4" id="KW-1185">Reference proteome</keyword>
<dbReference type="Pfam" id="PF03551">
    <property type="entry name" value="PadR"/>
    <property type="match status" value="1"/>
</dbReference>
<feature type="compositionally biased region" description="Polar residues" evidence="1">
    <location>
        <begin position="212"/>
        <end position="225"/>
    </location>
</feature>
<organism evidence="3 4">
    <name type="scientific">Paenibacillus chartarius</name>
    <dbReference type="NCBI Taxonomy" id="747481"/>
    <lineage>
        <taxon>Bacteria</taxon>
        <taxon>Bacillati</taxon>
        <taxon>Bacillota</taxon>
        <taxon>Bacilli</taxon>
        <taxon>Bacillales</taxon>
        <taxon>Paenibacillaceae</taxon>
        <taxon>Paenibacillus</taxon>
    </lineage>
</organism>
<dbReference type="Proteomes" id="UP001589776">
    <property type="component" value="Unassembled WGS sequence"/>
</dbReference>
<evidence type="ECO:0000313" key="3">
    <source>
        <dbReference type="EMBL" id="MFC0211530.1"/>
    </source>
</evidence>
<dbReference type="InterPro" id="IPR036388">
    <property type="entry name" value="WH-like_DNA-bd_sf"/>
</dbReference>
<feature type="compositionally biased region" description="Basic and acidic residues" evidence="1">
    <location>
        <begin position="122"/>
        <end position="134"/>
    </location>
</feature>
<dbReference type="Gene3D" id="1.10.10.10">
    <property type="entry name" value="Winged helix-like DNA-binding domain superfamily/Winged helix DNA-binding domain"/>
    <property type="match status" value="1"/>
</dbReference>
<dbReference type="InterPro" id="IPR005149">
    <property type="entry name" value="Tscrpt_reg_PadR_N"/>
</dbReference>
<dbReference type="RefSeq" id="WP_377468517.1">
    <property type="nucleotide sequence ID" value="NZ_JBHLWN010000020.1"/>
</dbReference>
<evidence type="ECO:0000259" key="2">
    <source>
        <dbReference type="Pfam" id="PF03551"/>
    </source>
</evidence>
<reference evidence="3 4" key="1">
    <citation type="submission" date="2024-09" db="EMBL/GenBank/DDBJ databases">
        <authorList>
            <person name="Sun Q."/>
            <person name="Mori K."/>
        </authorList>
    </citation>
    <scope>NUCLEOTIDE SEQUENCE [LARGE SCALE GENOMIC DNA]</scope>
    <source>
        <strain evidence="3 4">CCM 7759</strain>
    </source>
</reference>
<feature type="region of interest" description="Disordered" evidence="1">
    <location>
        <begin position="1"/>
        <end position="38"/>
    </location>
</feature>
<feature type="region of interest" description="Disordered" evidence="1">
    <location>
        <begin position="201"/>
        <end position="225"/>
    </location>
</feature>
<feature type="region of interest" description="Disordered" evidence="1">
    <location>
        <begin position="122"/>
        <end position="141"/>
    </location>
</feature>
<evidence type="ECO:0000313" key="4">
    <source>
        <dbReference type="Proteomes" id="UP001589776"/>
    </source>
</evidence>
<comment type="caution">
    <text evidence="3">The sequence shown here is derived from an EMBL/GenBank/DDBJ whole genome shotgun (WGS) entry which is preliminary data.</text>
</comment>
<protein>
    <submittedName>
        <fullName evidence="3">PadR family transcriptional regulator</fullName>
    </submittedName>
</protein>
<dbReference type="EMBL" id="JBHLWN010000020">
    <property type="protein sequence ID" value="MFC0211530.1"/>
    <property type="molecule type" value="Genomic_DNA"/>
</dbReference>
<feature type="compositionally biased region" description="Basic and acidic residues" evidence="1">
    <location>
        <begin position="29"/>
        <end position="38"/>
    </location>
</feature>
<dbReference type="PANTHER" id="PTHR43252:SF2">
    <property type="entry name" value="TRANSCRIPTION REGULATOR, PADR-LIKE FAMILY"/>
    <property type="match status" value="1"/>
</dbReference>